<feature type="compositionally biased region" description="Polar residues" evidence="1">
    <location>
        <begin position="98"/>
        <end position="124"/>
    </location>
</feature>
<feature type="signal peptide" evidence="2">
    <location>
        <begin position="1"/>
        <end position="19"/>
    </location>
</feature>
<comment type="caution">
    <text evidence="3">The sequence shown here is derived from an EMBL/GenBank/DDBJ whole genome shotgun (WGS) entry which is preliminary data.</text>
</comment>
<accession>A0A2A9P8A7</accession>
<feature type="compositionally biased region" description="Basic and acidic residues" evidence="1">
    <location>
        <begin position="308"/>
        <end position="317"/>
    </location>
</feature>
<name>A0A2A9P8A7_OPHUN</name>
<feature type="compositionally biased region" description="Polar residues" evidence="1">
    <location>
        <begin position="202"/>
        <end position="233"/>
    </location>
</feature>
<reference evidence="3 4" key="2">
    <citation type="journal article" date="2017" name="Sci. Rep.">
        <title>Ant-infecting Ophiocordyceps genomes reveal a high diversity of potential behavioral manipulation genes and a possible major role for enterotoxins.</title>
        <authorList>
            <person name="de Bekker C."/>
            <person name="Ohm R.A."/>
            <person name="Evans H.C."/>
            <person name="Brachmann A."/>
            <person name="Hughes D.P."/>
        </authorList>
    </citation>
    <scope>NUCLEOTIDE SEQUENCE [LARGE SCALE GENOMIC DNA]</scope>
    <source>
        <strain evidence="3 4">SC16a</strain>
    </source>
</reference>
<evidence type="ECO:0000256" key="1">
    <source>
        <dbReference type="SAM" id="MobiDB-lite"/>
    </source>
</evidence>
<gene>
    <name evidence="3" type="ORF">XA68_15050</name>
</gene>
<protein>
    <submittedName>
        <fullName evidence="3">Uncharacterized protein</fullName>
    </submittedName>
</protein>
<dbReference type="AlphaFoldDB" id="A0A2A9P8A7"/>
<reference evidence="3 4" key="1">
    <citation type="journal article" date="2015" name="BMC Genomics">
        <title>Gene expression during zombie ant biting behavior reflects the complexity underlying fungal parasitic behavioral manipulation.</title>
        <authorList>
            <person name="de Bekker C."/>
            <person name="Ohm R.A."/>
            <person name="Loreto R.G."/>
            <person name="Sebastian A."/>
            <person name="Albert I."/>
            <person name="Merrow M."/>
            <person name="Brachmann A."/>
            <person name="Hughes D.P."/>
        </authorList>
    </citation>
    <scope>NUCLEOTIDE SEQUENCE [LARGE SCALE GENOMIC DNA]</scope>
    <source>
        <strain evidence="3 4">SC16a</strain>
    </source>
</reference>
<feature type="compositionally biased region" description="Pro residues" evidence="1">
    <location>
        <begin position="151"/>
        <end position="174"/>
    </location>
</feature>
<evidence type="ECO:0000313" key="4">
    <source>
        <dbReference type="Proteomes" id="UP000037136"/>
    </source>
</evidence>
<keyword evidence="4" id="KW-1185">Reference proteome</keyword>
<feature type="compositionally biased region" description="Polar residues" evidence="1">
    <location>
        <begin position="252"/>
        <end position="269"/>
    </location>
</feature>
<proteinExistence type="predicted"/>
<feature type="chain" id="PRO_5012270369" evidence="2">
    <location>
        <begin position="20"/>
        <end position="383"/>
    </location>
</feature>
<sequence length="383" mass="41764">MKSVFTLGTCLILVGVAVATPVQVSTGIERRQDKESGYVPSFLHEDAEQWREAQERREKERIGRLPDLKTRPKQRENSGRPAQNSQPPPYRLPYFNTGPKSQGYQPSFPNNQHPQTFQNPQFPQRGQYPDYPPNYFQNPQFSQQGSHPDHPPPFQNPQFPQPFPNPGRGSPPPRSWQSPQRYPETELRPPSQSPSQGKGAGSSISRPQKATPQKKPSISRTETATVTSQTANPAVSKYPQRPSTAGGRPSCMPSSSDVSNQPTRSQKTEGFQPVRGADMPATLASGPCNQTSVTPPMKNSISNSPQTSHKEKAKAGDKQPGAMSAQPVRTATPSTENTTLPMKNLAGNLSPASEKPKAVACPEPDSTSPKVEPQSGYIPKGSD</sequence>
<evidence type="ECO:0000313" key="3">
    <source>
        <dbReference type="EMBL" id="PFH57444.1"/>
    </source>
</evidence>
<feature type="compositionally biased region" description="Polar residues" evidence="1">
    <location>
        <begin position="327"/>
        <end position="341"/>
    </location>
</feature>
<keyword evidence="2" id="KW-0732">Signal</keyword>
<dbReference type="EMBL" id="LAZP02000408">
    <property type="protein sequence ID" value="PFH57444.1"/>
    <property type="molecule type" value="Genomic_DNA"/>
</dbReference>
<feature type="compositionally biased region" description="Polar residues" evidence="1">
    <location>
        <begin position="135"/>
        <end position="146"/>
    </location>
</feature>
<feature type="compositionally biased region" description="Polar residues" evidence="1">
    <location>
        <begin position="287"/>
        <end position="307"/>
    </location>
</feature>
<organism evidence="3 4">
    <name type="scientific">Ophiocordyceps unilateralis</name>
    <name type="common">Zombie-ant fungus</name>
    <name type="synonym">Torrubia unilateralis</name>
    <dbReference type="NCBI Taxonomy" id="268505"/>
    <lineage>
        <taxon>Eukaryota</taxon>
        <taxon>Fungi</taxon>
        <taxon>Dikarya</taxon>
        <taxon>Ascomycota</taxon>
        <taxon>Pezizomycotina</taxon>
        <taxon>Sordariomycetes</taxon>
        <taxon>Hypocreomycetidae</taxon>
        <taxon>Hypocreales</taxon>
        <taxon>Ophiocordycipitaceae</taxon>
        <taxon>Ophiocordyceps</taxon>
    </lineage>
</organism>
<evidence type="ECO:0000256" key="2">
    <source>
        <dbReference type="SAM" id="SignalP"/>
    </source>
</evidence>
<feature type="compositionally biased region" description="Basic and acidic residues" evidence="1">
    <location>
        <begin position="45"/>
        <end position="78"/>
    </location>
</feature>
<feature type="region of interest" description="Disordered" evidence="1">
    <location>
        <begin position="45"/>
        <end position="383"/>
    </location>
</feature>
<dbReference type="Proteomes" id="UP000037136">
    <property type="component" value="Unassembled WGS sequence"/>
</dbReference>